<proteinExistence type="predicted"/>
<reference evidence="1 2" key="1">
    <citation type="journal article" date="2016" name="Nat. Commun.">
        <title>Thousands of microbial genomes shed light on interconnected biogeochemical processes in an aquifer system.</title>
        <authorList>
            <person name="Anantharaman K."/>
            <person name="Brown C.T."/>
            <person name="Hug L.A."/>
            <person name="Sharon I."/>
            <person name="Castelle C.J."/>
            <person name="Probst A.J."/>
            <person name="Thomas B.C."/>
            <person name="Singh A."/>
            <person name="Wilkins M.J."/>
            <person name="Karaoz U."/>
            <person name="Brodie E.L."/>
            <person name="Williams K.H."/>
            <person name="Hubbard S.S."/>
            <person name="Banfield J.F."/>
        </authorList>
    </citation>
    <scope>NUCLEOTIDE SEQUENCE [LARGE SCALE GENOMIC DNA]</scope>
</reference>
<dbReference type="STRING" id="1798705.A2563_04800"/>
<dbReference type="CDD" id="cd06223">
    <property type="entry name" value="PRTases_typeI"/>
    <property type="match status" value="1"/>
</dbReference>
<dbReference type="Gene3D" id="3.40.50.2020">
    <property type="match status" value="1"/>
</dbReference>
<dbReference type="Proteomes" id="UP000176634">
    <property type="component" value="Unassembled WGS sequence"/>
</dbReference>
<organism evidence="1 2">
    <name type="scientific">Candidatus Magasanikbacteria bacterium RIFOXYD1_FULL_40_23</name>
    <dbReference type="NCBI Taxonomy" id="1798705"/>
    <lineage>
        <taxon>Bacteria</taxon>
        <taxon>Candidatus Magasanikiibacteriota</taxon>
    </lineage>
</organism>
<protein>
    <recommendedName>
        <fullName evidence="3">Phosphoribosyltransferase domain-containing protein</fullName>
    </recommendedName>
</protein>
<evidence type="ECO:0000313" key="1">
    <source>
        <dbReference type="EMBL" id="OGH93065.1"/>
    </source>
</evidence>
<dbReference type="InterPro" id="IPR000836">
    <property type="entry name" value="PRTase_dom"/>
</dbReference>
<accession>A0A1F6PA59</accession>
<evidence type="ECO:0008006" key="3">
    <source>
        <dbReference type="Google" id="ProtNLM"/>
    </source>
</evidence>
<comment type="caution">
    <text evidence="1">The sequence shown here is derived from an EMBL/GenBank/DDBJ whole genome shotgun (WGS) entry which is preliminary data.</text>
</comment>
<dbReference type="EMBL" id="MFRA01000003">
    <property type="protein sequence ID" value="OGH93065.1"/>
    <property type="molecule type" value="Genomic_DNA"/>
</dbReference>
<dbReference type="InterPro" id="IPR029057">
    <property type="entry name" value="PRTase-like"/>
</dbReference>
<dbReference type="SUPFAM" id="SSF53271">
    <property type="entry name" value="PRTase-like"/>
    <property type="match status" value="1"/>
</dbReference>
<sequence>MTSKIESIKDKDQVGQLLSVNASLSSDAQSKILDIVAQSGAILKAHFAFLDCHSTHMLRFNHIGRMHSECDYLASLLVEQAGIDPDAETPLKVLAAESAGMFLGSSVAELCVVNKKNRFKKLVLARCGLVDRRPQVDAGFTLGKINPGNRVVVVSDISRTGASVENMVKIVRRHKATVEVVLLFATCNDAEHEQRMVDLGVNSYRLAELKLETSQKDKCPGCYSGANIEPVSMLI</sequence>
<dbReference type="AlphaFoldDB" id="A0A1F6PA59"/>
<name>A0A1F6PA59_9BACT</name>
<evidence type="ECO:0000313" key="2">
    <source>
        <dbReference type="Proteomes" id="UP000176634"/>
    </source>
</evidence>
<gene>
    <name evidence="1" type="ORF">A2563_04800</name>
</gene>